<reference evidence="2" key="1">
    <citation type="submission" date="2022-12" db="EMBL/GenBank/DDBJ databases">
        <title>Paraconexibacter alkalitolerans sp. nov. and Baekduia alba sp. nov., isolated from soil and emended description of the genera Paraconexibacter (Chun et al., 2020) and Baekduia (An et al., 2020).</title>
        <authorList>
            <person name="Vieira S."/>
            <person name="Huber K.J."/>
            <person name="Geppert A."/>
            <person name="Wolf J."/>
            <person name="Neumann-Schaal M."/>
            <person name="Muesken M."/>
            <person name="Overmann J."/>
        </authorList>
    </citation>
    <scope>NUCLEOTIDE SEQUENCE</scope>
    <source>
        <strain evidence="2">AEG42_29</strain>
    </source>
</reference>
<name>A0AAU7B1N7_9ACTN</name>
<dbReference type="InterPro" id="IPR012338">
    <property type="entry name" value="Beta-lactam/transpept-like"/>
</dbReference>
<protein>
    <recommendedName>
        <fullName evidence="3">Serine hydrolase</fullName>
    </recommendedName>
</protein>
<dbReference type="EMBL" id="CP114014">
    <property type="protein sequence ID" value="XAY07537.1"/>
    <property type="molecule type" value="Genomic_DNA"/>
</dbReference>
<evidence type="ECO:0008006" key="3">
    <source>
        <dbReference type="Google" id="ProtNLM"/>
    </source>
</evidence>
<dbReference type="Gene3D" id="3.40.710.10">
    <property type="entry name" value="DD-peptidase/beta-lactamase superfamily"/>
    <property type="match status" value="1"/>
</dbReference>
<keyword evidence="1" id="KW-0732">Signal</keyword>
<feature type="signal peptide" evidence="1">
    <location>
        <begin position="1"/>
        <end position="25"/>
    </location>
</feature>
<dbReference type="KEGG" id="parq:DSM112329_04422"/>
<sequence length="274" mass="27706">MRLSRLSPLVAALTLAGLAAPAADAELLSARDKASFGKLQSKLGGQIGLAVSPLGKGQAVESAGSLKSAIAWSTSKVPVAMAVVAAGRTSAQSSNLRAAITASDNAAAERLWSSLGSGTKAAGAATRQLRSAGDRTTTVQSRRLRSGYTAFGQTVWAVADQARFVAGMPCLKAGRAVLDLMGQTVGGQRWGLGRIDGAAQLKGGWGPGSSPGANGGYIDRQMGIARVGGRRVAIAMISRPADGSHETGTRNMTAIATWAKDHLSVAGVPASPGC</sequence>
<dbReference type="SUPFAM" id="SSF56601">
    <property type="entry name" value="beta-lactamase/transpeptidase-like"/>
    <property type="match status" value="1"/>
</dbReference>
<dbReference type="RefSeq" id="WP_354698729.1">
    <property type="nucleotide sequence ID" value="NZ_CP114014.1"/>
</dbReference>
<gene>
    <name evidence="2" type="ORF">DSM112329_04422</name>
</gene>
<accession>A0AAU7B1N7</accession>
<feature type="chain" id="PRO_5043772682" description="Serine hydrolase" evidence="1">
    <location>
        <begin position="26"/>
        <end position="274"/>
    </location>
</feature>
<proteinExistence type="predicted"/>
<evidence type="ECO:0000313" key="2">
    <source>
        <dbReference type="EMBL" id="XAY07537.1"/>
    </source>
</evidence>
<evidence type="ECO:0000256" key="1">
    <source>
        <dbReference type="SAM" id="SignalP"/>
    </source>
</evidence>
<organism evidence="2">
    <name type="scientific">Paraconexibacter sp. AEG42_29</name>
    <dbReference type="NCBI Taxonomy" id="2997339"/>
    <lineage>
        <taxon>Bacteria</taxon>
        <taxon>Bacillati</taxon>
        <taxon>Actinomycetota</taxon>
        <taxon>Thermoleophilia</taxon>
        <taxon>Solirubrobacterales</taxon>
        <taxon>Paraconexibacteraceae</taxon>
        <taxon>Paraconexibacter</taxon>
    </lineage>
</organism>
<dbReference type="AlphaFoldDB" id="A0AAU7B1N7"/>